<dbReference type="AlphaFoldDB" id="A0ABD3RZ20"/>
<evidence type="ECO:0000259" key="3">
    <source>
        <dbReference type="SMART" id="SM00932"/>
    </source>
</evidence>
<organism evidence="4 5">
    <name type="scientific">Cyclostephanos tholiformis</name>
    <dbReference type="NCBI Taxonomy" id="382380"/>
    <lineage>
        <taxon>Eukaryota</taxon>
        <taxon>Sar</taxon>
        <taxon>Stramenopiles</taxon>
        <taxon>Ochrophyta</taxon>
        <taxon>Bacillariophyta</taxon>
        <taxon>Coscinodiscophyceae</taxon>
        <taxon>Thalassiosirophycidae</taxon>
        <taxon>Stephanodiscales</taxon>
        <taxon>Stephanodiscaceae</taxon>
        <taxon>Cyclostephanos</taxon>
    </lineage>
</organism>
<evidence type="ECO:0000313" key="4">
    <source>
        <dbReference type="EMBL" id="KAL3817442.1"/>
    </source>
</evidence>
<feature type="region of interest" description="Disordered" evidence="2">
    <location>
        <begin position="328"/>
        <end position="368"/>
    </location>
</feature>
<feature type="region of interest" description="Disordered" evidence="2">
    <location>
        <begin position="37"/>
        <end position="100"/>
    </location>
</feature>
<protein>
    <recommendedName>
        <fullName evidence="3">Scaffold protein Nfu/NifU N-terminal domain-containing protein</fullName>
    </recommendedName>
</protein>
<dbReference type="Gene3D" id="3.30.1370.70">
    <property type="entry name" value="Scaffold protein Nfu/NifU, N-terminal domain"/>
    <property type="match status" value="2"/>
</dbReference>
<dbReference type="FunFam" id="3.30.300.130:FF:000001">
    <property type="entry name" value="NFU1 iron-sulfur cluster scaffold"/>
    <property type="match status" value="1"/>
</dbReference>
<dbReference type="PANTHER" id="PTHR11178:SF1">
    <property type="entry name" value="NFU1 IRON-SULFUR CLUSTER SCAFFOLD HOMOLOG, MITOCHONDRIAL"/>
    <property type="match status" value="1"/>
</dbReference>
<accession>A0ABD3RZ20</accession>
<dbReference type="Pfam" id="PF08712">
    <property type="entry name" value="Nfu_N"/>
    <property type="match status" value="1"/>
</dbReference>
<proteinExistence type="inferred from homology"/>
<reference evidence="4 5" key="1">
    <citation type="submission" date="2024-10" db="EMBL/GenBank/DDBJ databases">
        <title>Updated reference genomes for cyclostephanoid diatoms.</title>
        <authorList>
            <person name="Roberts W.R."/>
            <person name="Alverson A.J."/>
        </authorList>
    </citation>
    <scope>NUCLEOTIDE SEQUENCE [LARGE SCALE GENOMIC DNA]</scope>
    <source>
        <strain evidence="4 5">AJA228-03</strain>
    </source>
</reference>
<dbReference type="EMBL" id="JALLPB020000104">
    <property type="protein sequence ID" value="KAL3817442.1"/>
    <property type="molecule type" value="Genomic_DNA"/>
</dbReference>
<dbReference type="InterPro" id="IPR014824">
    <property type="entry name" value="Nfu/NifU_N"/>
</dbReference>
<sequence>MNSATRLSIPLHRRAHLLPINARSQHDCYGIVEARNRARSPSMSKSMSTTTTTTTTTTTRSFHHRPNTPPERTRWSGRLSAPLLIPMPSSSSSSRQRPQRRSLFIQTASTPNPESLKFIPNGRLVLGHNSDRGGGVGGVDASDPSLGDVESDNVNNDVGVEEKDTNGIYLTRKDHVLIARSPLAKRLFNLDVGIKSIYLGYDFLTVTKYAEAHWQHLQTPIFGAIMDFYATGEPTLRDAPVITDTTILDDDDEVVAMIKELLETRIRPAVQEDGGDIRYVGFEEGTGIVTVALAGSCVGCPSSSVTLKNGVENMLMHYIPEVKSVVSLEEDDEGEEDDGKGYDGSESGGGGGADVVVEKAGGDDDEEKRKMKTYKDKLAAAGIPFSD</sequence>
<feature type="compositionally biased region" description="Basic and acidic residues" evidence="2">
    <location>
        <begin position="356"/>
        <end position="368"/>
    </location>
</feature>
<feature type="compositionally biased region" description="Acidic residues" evidence="2">
    <location>
        <begin position="328"/>
        <end position="338"/>
    </location>
</feature>
<name>A0ABD3RZ20_9STRA</name>
<dbReference type="Proteomes" id="UP001530377">
    <property type="component" value="Unassembled WGS sequence"/>
</dbReference>
<dbReference type="SUPFAM" id="SSF110836">
    <property type="entry name" value="Hypothetical protein SAV1430"/>
    <property type="match status" value="1"/>
</dbReference>
<dbReference type="SMART" id="SM00932">
    <property type="entry name" value="Nfu_N"/>
    <property type="match status" value="1"/>
</dbReference>
<feature type="domain" description="Scaffold protein Nfu/NifU N-terminal" evidence="3">
    <location>
        <begin position="105"/>
        <end position="232"/>
    </location>
</feature>
<dbReference type="InterPro" id="IPR034904">
    <property type="entry name" value="FSCA_dom_sf"/>
</dbReference>
<evidence type="ECO:0000256" key="1">
    <source>
        <dbReference type="ARBA" id="ARBA00006420"/>
    </source>
</evidence>
<comment type="caution">
    <text evidence="4">The sequence shown here is derived from an EMBL/GenBank/DDBJ whole genome shotgun (WGS) entry which is preliminary data.</text>
</comment>
<feature type="region of interest" description="Disordered" evidence="2">
    <location>
        <begin position="132"/>
        <end position="160"/>
    </location>
</feature>
<gene>
    <name evidence="4" type="ORF">ACHAXA_001449</name>
</gene>
<feature type="compositionally biased region" description="Low complexity" evidence="2">
    <location>
        <begin position="49"/>
        <end position="59"/>
    </location>
</feature>
<dbReference type="SUPFAM" id="SSF117916">
    <property type="entry name" value="Fe-S cluster assembly (FSCA) domain-like"/>
    <property type="match status" value="1"/>
</dbReference>
<keyword evidence="5" id="KW-1185">Reference proteome</keyword>
<dbReference type="Gene3D" id="3.30.300.130">
    <property type="entry name" value="Fe-S cluster assembly (FSCA)"/>
    <property type="match status" value="1"/>
</dbReference>
<evidence type="ECO:0000256" key="2">
    <source>
        <dbReference type="SAM" id="MobiDB-lite"/>
    </source>
</evidence>
<dbReference type="InterPro" id="IPR001075">
    <property type="entry name" value="NIF_FeS_clus_asmbl_NifU_C"/>
</dbReference>
<dbReference type="Pfam" id="PF01106">
    <property type="entry name" value="NifU"/>
    <property type="match status" value="1"/>
</dbReference>
<feature type="compositionally biased region" description="Polar residues" evidence="2">
    <location>
        <begin position="39"/>
        <end position="48"/>
    </location>
</feature>
<comment type="similarity">
    <text evidence="1">Belongs to the NifU family.</text>
</comment>
<dbReference type="PANTHER" id="PTHR11178">
    <property type="entry name" value="IRON-SULFUR CLUSTER SCAFFOLD PROTEIN NFU-RELATED"/>
    <property type="match status" value="1"/>
</dbReference>
<dbReference type="InterPro" id="IPR036498">
    <property type="entry name" value="Nfu/NifU_N_sf"/>
</dbReference>
<evidence type="ECO:0000313" key="5">
    <source>
        <dbReference type="Proteomes" id="UP001530377"/>
    </source>
</evidence>